<dbReference type="Proteomes" id="UP000251800">
    <property type="component" value="Unassembled WGS sequence"/>
</dbReference>
<dbReference type="Pfam" id="PF11399">
    <property type="entry name" value="DUF3192"/>
    <property type="match status" value="1"/>
</dbReference>
<name>A0A363UJ82_9GAMM</name>
<organism evidence="1 2">
    <name type="scientific">Abyssibacter profundi</name>
    <dbReference type="NCBI Taxonomy" id="2182787"/>
    <lineage>
        <taxon>Bacteria</taxon>
        <taxon>Pseudomonadati</taxon>
        <taxon>Pseudomonadota</taxon>
        <taxon>Gammaproteobacteria</taxon>
        <taxon>Chromatiales</taxon>
        <taxon>Oceanococcaceae</taxon>
        <taxon>Abyssibacter</taxon>
    </lineage>
</organism>
<dbReference type="AlphaFoldDB" id="A0A363UJ82"/>
<gene>
    <name evidence="1" type="ORF">DEH80_11850</name>
</gene>
<evidence type="ECO:0000313" key="2">
    <source>
        <dbReference type="Proteomes" id="UP000251800"/>
    </source>
</evidence>
<sequence length="141" mass="15314">MARPVLNRSRLQPTSGNRMKPLIVATAAFGLLLTSGCVLSVTGDGHDSSSSHREIRKQERNAREYIATLSLGTPSTAVMTHLGVPDFTEVFAGDKGEYRILRYRTHRTTSDGDTTRDETTPLVFLSGRLVGVGEAAVARLQ</sequence>
<dbReference type="OrthoDB" id="6399368at2"/>
<dbReference type="EMBL" id="QEQK01000010">
    <property type="protein sequence ID" value="PWN55481.1"/>
    <property type="molecule type" value="Genomic_DNA"/>
</dbReference>
<reference evidence="1 2" key="1">
    <citation type="submission" date="2018-05" db="EMBL/GenBank/DDBJ databases">
        <title>Abyssibacter profundi OUC007T gen. nov., sp. nov, a marine bacterium isolated from seawater of the Mariana Trench.</title>
        <authorList>
            <person name="Zhou S."/>
        </authorList>
    </citation>
    <scope>NUCLEOTIDE SEQUENCE [LARGE SCALE GENOMIC DNA]</scope>
    <source>
        <strain evidence="1 2">OUC007</strain>
    </source>
</reference>
<dbReference type="InterPro" id="IPR021534">
    <property type="entry name" value="DUF3192"/>
</dbReference>
<comment type="caution">
    <text evidence="1">The sequence shown here is derived from an EMBL/GenBank/DDBJ whole genome shotgun (WGS) entry which is preliminary data.</text>
</comment>
<accession>A0A363UJ82</accession>
<keyword evidence="2" id="KW-1185">Reference proteome</keyword>
<evidence type="ECO:0000313" key="1">
    <source>
        <dbReference type="EMBL" id="PWN55481.1"/>
    </source>
</evidence>
<proteinExistence type="predicted"/>
<protein>
    <submittedName>
        <fullName evidence="1">Uncharacterized protein</fullName>
    </submittedName>
</protein>